<dbReference type="PANTHER" id="PTHR42923:SF3">
    <property type="entry name" value="PROTOPORPHYRINOGEN OXIDASE"/>
    <property type="match status" value="1"/>
</dbReference>
<dbReference type="EMBL" id="CP032418">
    <property type="protein sequence ID" value="AYC30163.1"/>
    <property type="molecule type" value="Genomic_DNA"/>
</dbReference>
<dbReference type="InterPro" id="IPR002937">
    <property type="entry name" value="Amino_oxidase"/>
</dbReference>
<dbReference type="Pfam" id="PF01593">
    <property type="entry name" value="Amino_oxidase"/>
    <property type="match status" value="1"/>
</dbReference>
<comment type="subcellular location">
    <subcellularLocation>
        <location evidence="11">Cytoplasm</location>
    </subcellularLocation>
</comment>
<dbReference type="AlphaFoldDB" id="A0A385YX82"/>
<keyword evidence="9 11" id="KW-0560">Oxidoreductase</keyword>
<name>A0A385YX82_9BACL</name>
<evidence type="ECO:0000313" key="14">
    <source>
        <dbReference type="EMBL" id="AYC30163.1"/>
    </source>
</evidence>
<keyword evidence="15" id="KW-1185">Reference proteome</keyword>
<organism evidence="14 15">
    <name type="scientific">Paenisporosarcina cavernae</name>
    <dbReference type="NCBI Taxonomy" id="2320858"/>
    <lineage>
        <taxon>Bacteria</taxon>
        <taxon>Bacillati</taxon>
        <taxon>Bacillota</taxon>
        <taxon>Bacilli</taxon>
        <taxon>Bacillales</taxon>
        <taxon>Caryophanaceae</taxon>
        <taxon>Paenisporosarcina</taxon>
    </lineage>
</organism>
<dbReference type="Proteomes" id="UP000265725">
    <property type="component" value="Chromosome"/>
</dbReference>
<dbReference type="Gene3D" id="1.10.3110.10">
    <property type="entry name" value="protoporphyrinogen ix oxidase, domain 3"/>
    <property type="match status" value="1"/>
</dbReference>
<evidence type="ECO:0000256" key="8">
    <source>
        <dbReference type="ARBA" id="ARBA00022827"/>
    </source>
</evidence>
<dbReference type="NCBIfam" id="TIGR00562">
    <property type="entry name" value="proto_IX_ox"/>
    <property type="match status" value="1"/>
</dbReference>
<dbReference type="KEGG" id="paek:D3873_09870"/>
<accession>A0A385YX82</accession>
<dbReference type="InterPro" id="IPR036188">
    <property type="entry name" value="FAD/NAD-bd_sf"/>
</dbReference>
<evidence type="ECO:0000256" key="9">
    <source>
        <dbReference type="ARBA" id="ARBA00023002"/>
    </source>
</evidence>
<keyword evidence="10 11" id="KW-0350">Heme biosynthesis</keyword>
<evidence type="ECO:0000256" key="1">
    <source>
        <dbReference type="ARBA" id="ARBA00001755"/>
    </source>
</evidence>
<dbReference type="EC" id="1.3.3.15" evidence="5 11"/>
<dbReference type="RefSeq" id="WP_119883880.1">
    <property type="nucleotide sequence ID" value="NZ_CP032418.1"/>
</dbReference>
<keyword evidence="12" id="KW-0812">Transmembrane</keyword>
<dbReference type="GO" id="GO:0004729">
    <property type="term" value="F:oxygen-dependent protoporphyrinogen oxidase activity"/>
    <property type="evidence" value="ECO:0007669"/>
    <property type="project" value="UniProtKB-UniRule"/>
</dbReference>
<keyword evidence="8 11" id="KW-0274">FAD</keyword>
<dbReference type="UniPathway" id="UPA00252"/>
<comment type="pathway">
    <text evidence="3 11">Porphyrin-containing compound metabolism; protoheme biosynthesis.</text>
</comment>
<evidence type="ECO:0000256" key="4">
    <source>
        <dbReference type="ARBA" id="ARBA00008310"/>
    </source>
</evidence>
<dbReference type="OrthoDB" id="9805195at2"/>
<evidence type="ECO:0000256" key="3">
    <source>
        <dbReference type="ARBA" id="ARBA00004744"/>
    </source>
</evidence>
<feature type="domain" description="Amine oxidase" evidence="13">
    <location>
        <begin position="15"/>
        <end position="460"/>
    </location>
</feature>
<dbReference type="InterPro" id="IPR050464">
    <property type="entry name" value="Zeta_carotene_desat/Oxidored"/>
</dbReference>
<comment type="similarity">
    <text evidence="4 11">Belongs to the protoporphyrinogen/coproporphyrinogen oxidase family. Coproporphyrinogen III oxidase subfamily.</text>
</comment>
<feature type="transmembrane region" description="Helical" evidence="12">
    <location>
        <begin position="7"/>
        <end position="24"/>
    </location>
</feature>
<keyword evidence="12" id="KW-1133">Transmembrane helix</keyword>
<evidence type="ECO:0000256" key="12">
    <source>
        <dbReference type="SAM" id="Phobius"/>
    </source>
</evidence>
<reference evidence="15" key="1">
    <citation type="submission" date="2018-09" db="EMBL/GenBank/DDBJ databases">
        <authorList>
            <person name="Zhu H."/>
        </authorList>
    </citation>
    <scope>NUCLEOTIDE SEQUENCE [LARGE SCALE GENOMIC DNA]</scope>
    <source>
        <strain evidence="15">K2R23-3</strain>
    </source>
</reference>
<proteinExistence type="inferred from homology"/>
<dbReference type="SUPFAM" id="SSF51905">
    <property type="entry name" value="FAD/NAD(P)-binding domain"/>
    <property type="match status" value="1"/>
</dbReference>
<dbReference type="Gene3D" id="3.50.50.60">
    <property type="entry name" value="FAD/NAD(P)-binding domain"/>
    <property type="match status" value="1"/>
</dbReference>
<dbReference type="GO" id="GO:0006783">
    <property type="term" value="P:heme biosynthetic process"/>
    <property type="evidence" value="ECO:0007669"/>
    <property type="project" value="UniProtKB-UniRule"/>
</dbReference>
<keyword evidence="12" id="KW-0472">Membrane</keyword>
<evidence type="ECO:0000256" key="5">
    <source>
        <dbReference type="ARBA" id="ARBA00012402"/>
    </source>
</evidence>
<evidence type="ECO:0000256" key="10">
    <source>
        <dbReference type="ARBA" id="ARBA00023133"/>
    </source>
</evidence>
<dbReference type="GO" id="GO:0005737">
    <property type="term" value="C:cytoplasm"/>
    <property type="evidence" value="ECO:0007669"/>
    <property type="project" value="UniProtKB-SubCell"/>
</dbReference>
<dbReference type="NCBIfam" id="NF008845">
    <property type="entry name" value="PRK11883.1-5"/>
    <property type="match status" value="1"/>
</dbReference>
<dbReference type="SUPFAM" id="SSF54373">
    <property type="entry name" value="FAD-linked reductases, C-terminal domain"/>
    <property type="match status" value="1"/>
</dbReference>
<comment type="cofactor">
    <cofactor evidence="2 11">
        <name>FAD</name>
        <dbReference type="ChEBI" id="CHEBI:57692"/>
    </cofactor>
</comment>
<evidence type="ECO:0000256" key="11">
    <source>
        <dbReference type="RuleBase" id="RU364052"/>
    </source>
</evidence>
<protein>
    <recommendedName>
        <fullName evidence="6 11">Coproporphyrinogen III oxidase</fullName>
        <ecNumber evidence="5 11">1.3.3.15</ecNumber>
    </recommendedName>
</protein>
<comment type="catalytic activity">
    <reaction evidence="1">
        <text>coproporphyrinogen III + 3 O2 = coproporphyrin III + 3 H2O2</text>
        <dbReference type="Rhea" id="RHEA:43436"/>
        <dbReference type="ChEBI" id="CHEBI:15379"/>
        <dbReference type="ChEBI" id="CHEBI:16240"/>
        <dbReference type="ChEBI" id="CHEBI:57309"/>
        <dbReference type="ChEBI" id="CHEBI:131725"/>
        <dbReference type="EC" id="1.3.3.15"/>
    </reaction>
    <physiologicalReaction direction="left-to-right" evidence="1">
        <dbReference type="Rhea" id="RHEA:43437"/>
    </physiologicalReaction>
</comment>
<dbReference type="InterPro" id="IPR004572">
    <property type="entry name" value="Protoporphyrinogen_oxidase"/>
</dbReference>
<dbReference type="Gene3D" id="3.90.660.20">
    <property type="entry name" value="Protoporphyrinogen oxidase, mitochondrial, domain 2"/>
    <property type="match status" value="1"/>
</dbReference>
<keyword evidence="11" id="KW-0963">Cytoplasm</keyword>
<evidence type="ECO:0000256" key="2">
    <source>
        <dbReference type="ARBA" id="ARBA00001974"/>
    </source>
</evidence>
<dbReference type="PANTHER" id="PTHR42923">
    <property type="entry name" value="PROTOPORPHYRINOGEN OXIDASE"/>
    <property type="match status" value="1"/>
</dbReference>
<comment type="function">
    <text evidence="11">Involved in coproporphyrin-dependent heme b biosynthesis. Catalyzes the oxidation of coproporphyrinogen III to coproporphyrin III.</text>
</comment>
<evidence type="ECO:0000256" key="7">
    <source>
        <dbReference type="ARBA" id="ARBA00022630"/>
    </source>
</evidence>
<keyword evidence="7 11" id="KW-0285">Flavoprotein</keyword>
<evidence type="ECO:0000313" key="15">
    <source>
        <dbReference type="Proteomes" id="UP000265725"/>
    </source>
</evidence>
<sequence>MSQQKKKIIIIGGGITGLSAAFYMQKEAREKGYPLEITLIESSPRLGGKIQTLRKDGFIVERGPDSFLARKVSFGQLAEDLGIEDQLVKNATGQAYVLVGEELHPIPAGSVMGIPTEISPFVTSGLFSWSGKVRAAGDFVLPKSNIQGDQSLGHFFRRRFGNEVVENLIEPLLSGIYAGDLDRLSLQATFPQFEKVEQEHRSLILGTKRTTPKSPTKAKKEGIFRTFRDGLETIVESLEQALTDVQLYKGVRAERLQQVGEQVEITLNTGSTLQADGIILTTPHGVTKSLLEEHGIMEEFEEMPSTSVATVAMAFKEDQVQISKDGTGFVVSRNSDYSITACTWTHKKWPTTTPEGHVLMRGYVGRAGDEAIVDLSDKEIEKVVLDDLRKTTKIDGDPLFTVVTRWKEAMPQYVVGHQDRVQRVKADLATKLPHVKLAGSSYEGLGLPDCVDQGKAMTRELLDELFLKEVVVAK</sequence>
<evidence type="ECO:0000259" key="13">
    <source>
        <dbReference type="Pfam" id="PF01593"/>
    </source>
</evidence>
<gene>
    <name evidence="14" type="ORF">D3873_09870</name>
</gene>
<evidence type="ECO:0000256" key="6">
    <source>
        <dbReference type="ARBA" id="ARBA00019046"/>
    </source>
</evidence>